<evidence type="ECO:0000256" key="7">
    <source>
        <dbReference type="ARBA" id="ARBA00022824"/>
    </source>
</evidence>
<comment type="subcellular location">
    <subcellularLocation>
        <location evidence="1">Endoplasmic reticulum membrane</location>
        <topology evidence="1">Multi-pass membrane protein</topology>
    </subcellularLocation>
</comment>
<feature type="transmembrane region" description="Helical" evidence="13">
    <location>
        <begin position="822"/>
        <end position="847"/>
    </location>
</feature>
<keyword evidence="6 13" id="KW-0812">Transmembrane</keyword>
<dbReference type="GO" id="GO:0005789">
    <property type="term" value="C:endoplasmic reticulum membrane"/>
    <property type="evidence" value="ECO:0007669"/>
    <property type="project" value="UniProtKB-SubCell"/>
</dbReference>
<evidence type="ECO:0000256" key="8">
    <source>
        <dbReference type="ARBA" id="ARBA00022989"/>
    </source>
</evidence>
<dbReference type="Proteomes" id="UP000694569">
    <property type="component" value="Unplaced"/>
</dbReference>
<dbReference type="InterPro" id="IPR017850">
    <property type="entry name" value="Alkaline_phosphatase_core_sf"/>
</dbReference>
<feature type="transmembrane region" description="Helical" evidence="13">
    <location>
        <begin position="853"/>
        <end position="873"/>
    </location>
</feature>
<evidence type="ECO:0000313" key="15">
    <source>
        <dbReference type="Proteomes" id="UP000694569"/>
    </source>
</evidence>
<dbReference type="InterPro" id="IPR037675">
    <property type="entry name" value="PIG-O_N"/>
</dbReference>
<sequence>MKRLPVVLFLAWLSLLFYSSIWLFMSGFLLMRIELNNQSSCAEPPPPGVPKTLQPDQAPCWFPLKFQKAVIVIIDALKYDFAKYDPENTDPKPFQNKLEVIHHLTQTQPLHARLYPFRADPPTTTMQRIKGVTTGSLPTFVDVGSNFASYAIQEDNLIHQLVQNGKKVVFMGDDTWDGLFPKKFYKSYFFPSFNVKDLHTVDDGIFRHLYPTVDGGDWDVLIAHFLGVDHCGHKHGPDHPETAKKLAQMNDMIRSLIEHLDDSTLLVVAGDHGMTDTGDHGGDSEKEVNAALFLYSKAPLFGGQLETDPDAVPQVNLVPTLALLLGIPIPYSNLGAVMGDLFHSVHSEASAYQINAQQVDRFLHSYSLAAGDLPAEKLRHLKDLFSSVTEEYERLMSTWSESAALSESDASLQKLVRRQQRYLVEARAVCMESWARFHPLRMIAGCTILSLCCLLCYLVSAAGPSLNVTYKYFLGLPACWSLGTALLLSLGVWTSVLDLDSVSLCFWVSLASLLSFFYYFRKRSCIKNKPRSRSSSLLLSMPSVVLFFRCCSLFSDSFVVAEGEVAPYLLTFLLTVTVAKLHWDGRLTLPIFTPIGSETLKPTLSPSYKREAPRLLGLLLVLTVCVRLSGVFHSCREETPDCQPSPLLAPLASVQDAQIKNLWYMVCVVFLCVIVYLLRKWLQHYGNLNSSSPVVLYVRWGFPLVAMGISCFWALSCGTDDSLTKLQDFTRLALVTFPRVIYALTCLGLLLVIWNPVTVFTKKSRDSDADNTVTTYHGTPGSEAELLHVIPQIYRKMQRNLKNRLQQGTEEKEGKKTAAVEAFGLGSVYSAAMVVTLTLLALVLLMLHSERLTPSFFLLLLEAGLVLYIHSHVANLRSSPDGAELFLVPWYAVTAWTLAATQGFYTTGHQPVFPAIHWNAAFVGFQDGHNNSIVLPAMLVAANTFSSHILFSAGSVLLLLWPFLCEAPIARRKKPKAEPRDGKTRRMTCQ</sequence>
<organism evidence="14 15">
    <name type="scientific">Leptobrachium leishanense</name>
    <name type="common">Leishan spiny toad</name>
    <dbReference type="NCBI Taxonomy" id="445787"/>
    <lineage>
        <taxon>Eukaryota</taxon>
        <taxon>Metazoa</taxon>
        <taxon>Chordata</taxon>
        <taxon>Craniata</taxon>
        <taxon>Vertebrata</taxon>
        <taxon>Euteleostomi</taxon>
        <taxon>Amphibia</taxon>
        <taxon>Batrachia</taxon>
        <taxon>Anura</taxon>
        <taxon>Pelobatoidea</taxon>
        <taxon>Megophryidae</taxon>
        <taxon>Leptobrachium</taxon>
    </lineage>
</organism>
<dbReference type="GO" id="GO:0051377">
    <property type="term" value="F:mannose-ethanolamine phosphotransferase activity"/>
    <property type="evidence" value="ECO:0007669"/>
    <property type="project" value="InterPro"/>
</dbReference>
<evidence type="ECO:0000256" key="12">
    <source>
        <dbReference type="ARBA" id="ARBA00093602"/>
    </source>
</evidence>
<dbReference type="InterPro" id="IPR002591">
    <property type="entry name" value="Phosphodiest/P_Trfase"/>
</dbReference>
<dbReference type="FunFam" id="3.40.720.10:FF:000041">
    <property type="entry name" value="GPI ethanolamine phosphate transferase 3"/>
    <property type="match status" value="1"/>
</dbReference>
<proteinExistence type="inferred from homology"/>
<dbReference type="Gene3D" id="3.40.720.10">
    <property type="entry name" value="Alkaline Phosphatase, subunit A"/>
    <property type="match status" value="1"/>
</dbReference>
<comment type="similarity">
    <text evidence="3">Belongs to the PIGG/PIGN/PIGO family. PIGO subfamily.</text>
</comment>
<dbReference type="OrthoDB" id="272139at2759"/>
<reference evidence="14" key="1">
    <citation type="submission" date="2025-08" db="UniProtKB">
        <authorList>
            <consortium name="Ensembl"/>
        </authorList>
    </citation>
    <scope>IDENTIFICATION</scope>
</reference>
<feature type="transmembrane region" description="Helical" evidence="13">
    <location>
        <begin position="440"/>
        <end position="460"/>
    </location>
</feature>
<dbReference type="CDD" id="cd16023">
    <property type="entry name" value="GPI_EPT_3"/>
    <property type="match status" value="1"/>
</dbReference>
<dbReference type="UniPathway" id="UPA00196"/>
<dbReference type="SUPFAM" id="SSF53649">
    <property type="entry name" value="Alkaline phosphatase-like"/>
    <property type="match status" value="1"/>
</dbReference>
<keyword evidence="7" id="KW-0256">Endoplasmic reticulum</keyword>
<evidence type="ECO:0000256" key="9">
    <source>
        <dbReference type="ARBA" id="ARBA00023136"/>
    </source>
</evidence>
<evidence type="ECO:0000256" key="13">
    <source>
        <dbReference type="SAM" id="Phobius"/>
    </source>
</evidence>
<evidence type="ECO:0000256" key="2">
    <source>
        <dbReference type="ARBA" id="ARBA00004687"/>
    </source>
</evidence>
<dbReference type="PANTHER" id="PTHR23071:SF1">
    <property type="entry name" value="GPI ETHANOLAMINE PHOSPHATE TRANSFERASE 3"/>
    <property type="match status" value="1"/>
</dbReference>
<keyword evidence="5" id="KW-0808">Transferase</keyword>
<name>A0A8C5P6Y1_9ANUR</name>
<dbReference type="GeneTree" id="ENSGT00910000144278"/>
<keyword evidence="9 13" id="KW-0472">Membrane</keyword>
<feature type="transmembrane region" description="Helical" evidence="13">
    <location>
        <begin position="885"/>
        <end position="905"/>
    </location>
</feature>
<evidence type="ECO:0000256" key="6">
    <source>
        <dbReference type="ARBA" id="ARBA00022692"/>
    </source>
</evidence>
<keyword evidence="8 13" id="KW-1133">Transmembrane helix</keyword>
<feature type="transmembrane region" description="Helical" evidence="13">
    <location>
        <begin position="472"/>
        <end position="495"/>
    </location>
</feature>
<keyword evidence="4" id="KW-0337">GPI-anchor biosynthesis</keyword>
<evidence type="ECO:0000256" key="4">
    <source>
        <dbReference type="ARBA" id="ARBA00022502"/>
    </source>
</evidence>
<comment type="pathway">
    <text evidence="2">Glycolipid biosynthesis; glycosylphosphatidylinositol-anchor biosynthesis.</text>
</comment>
<evidence type="ECO:0000256" key="3">
    <source>
        <dbReference type="ARBA" id="ARBA00008695"/>
    </source>
</evidence>
<dbReference type="Ensembl" id="ENSLLET00000001392.1">
    <property type="protein sequence ID" value="ENSLLEP00000001326.1"/>
    <property type="gene ID" value="ENSLLEG00000000865.1"/>
</dbReference>
<accession>A0A8C5P6Y1</accession>
<feature type="transmembrane region" description="Helical" evidence="13">
    <location>
        <begin position="501"/>
        <end position="520"/>
    </location>
</feature>
<dbReference type="GO" id="GO:0006506">
    <property type="term" value="P:GPI anchor biosynthetic process"/>
    <property type="evidence" value="ECO:0007669"/>
    <property type="project" value="UniProtKB-UniPathway"/>
</dbReference>
<feature type="transmembrane region" description="Helical" evidence="13">
    <location>
        <begin position="945"/>
        <end position="964"/>
    </location>
</feature>
<evidence type="ECO:0000256" key="11">
    <source>
        <dbReference type="ARBA" id="ARBA00079084"/>
    </source>
</evidence>
<feature type="transmembrane region" description="Helical" evidence="13">
    <location>
        <begin position="662"/>
        <end position="682"/>
    </location>
</feature>
<dbReference type="PANTHER" id="PTHR23071">
    <property type="entry name" value="PHOSPHATIDYLINOSITOL GLYCAN"/>
    <property type="match status" value="1"/>
</dbReference>
<evidence type="ECO:0000256" key="1">
    <source>
        <dbReference type="ARBA" id="ARBA00004477"/>
    </source>
</evidence>
<feature type="transmembrane region" description="Helical" evidence="13">
    <location>
        <begin position="736"/>
        <end position="757"/>
    </location>
</feature>
<protein>
    <recommendedName>
        <fullName evidence="12">GPI ethanolamine phosphate transferase 3, catalytic subunit</fullName>
    </recommendedName>
    <alternativeName>
        <fullName evidence="11">Phosphatidylinositol-glycan biosynthesis class O protein</fullName>
    </alternativeName>
</protein>
<dbReference type="InterPro" id="IPR039524">
    <property type="entry name" value="PIGO/GPI13"/>
</dbReference>
<evidence type="ECO:0000256" key="5">
    <source>
        <dbReference type="ARBA" id="ARBA00022679"/>
    </source>
</evidence>
<keyword evidence="10" id="KW-0325">Glycoprotein</keyword>
<evidence type="ECO:0000256" key="10">
    <source>
        <dbReference type="ARBA" id="ARBA00023180"/>
    </source>
</evidence>
<feature type="transmembrane region" description="Helical" evidence="13">
    <location>
        <begin position="694"/>
        <end position="716"/>
    </location>
</feature>
<reference evidence="14" key="2">
    <citation type="submission" date="2025-09" db="UniProtKB">
        <authorList>
            <consortium name="Ensembl"/>
        </authorList>
    </citation>
    <scope>IDENTIFICATION</scope>
</reference>
<dbReference type="Pfam" id="PF01663">
    <property type="entry name" value="Phosphodiest"/>
    <property type="match status" value="1"/>
</dbReference>
<dbReference type="AlphaFoldDB" id="A0A8C5P6Y1"/>
<evidence type="ECO:0000313" key="14">
    <source>
        <dbReference type="Ensembl" id="ENSLLEP00000001326.1"/>
    </source>
</evidence>
<feature type="transmembrane region" description="Helical" evidence="13">
    <location>
        <begin position="615"/>
        <end position="632"/>
    </location>
</feature>
<gene>
    <name evidence="14" type="primary">PIGO</name>
</gene>
<keyword evidence="15" id="KW-1185">Reference proteome</keyword>